<keyword evidence="3" id="KW-1185">Reference proteome</keyword>
<accession>A0A7W6J6V2</accession>
<dbReference type="Proteomes" id="UP000528286">
    <property type="component" value="Unassembled WGS sequence"/>
</dbReference>
<proteinExistence type="predicted"/>
<dbReference type="AlphaFoldDB" id="A0A7W6J6V2"/>
<sequence length="30" mass="3316">MKNSVYESRWLLLPLPILVLSMLVIGTAAS</sequence>
<keyword evidence="1" id="KW-1133">Transmembrane helix</keyword>
<feature type="transmembrane region" description="Helical" evidence="1">
    <location>
        <begin position="12"/>
        <end position="29"/>
    </location>
</feature>
<reference evidence="2 3" key="1">
    <citation type="submission" date="2020-08" db="EMBL/GenBank/DDBJ databases">
        <title>Genomic Encyclopedia of Type Strains, Phase IV (KMG-IV): sequencing the most valuable type-strain genomes for metagenomic binning, comparative biology and taxonomic classification.</title>
        <authorList>
            <person name="Goeker M."/>
        </authorList>
    </citation>
    <scope>NUCLEOTIDE SEQUENCE [LARGE SCALE GENOMIC DNA]</scope>
    <source>
        <strain evidence="2 3">DSM 29853</strain>
    </source>
</reference>
<dbReference type="EMBL" id="JACIEZ010000006">
    <property type="protein sequence ID" value="MBB4065891.1"/>
    <property type="molecule type" value="Genomic_DNA"/>
</dbReference>
<protein>
    <submittedName>
        <fullName evidence="2">Uncharacterized protein</fullName>
    </submittedName>
</protein>
<keyword evidence="1" id="KW-0812">Transmembrane</keyword>
<evidence type="ECO:0000313" key="2">
    <source>
        <dbReference type="EMBL" id="MBB4065891.1"/>
    </source>
</evidence>
<gene>
    <name evidence="2" type="ORF">GGR23_003099</name>
</gene>
<evidence type="ECO:0000256" key="1">
    <source>
        <dbReference type="SAM" id="Phobius"/>
    </source>
</evidence>
<organism evidence="2 3">
    <name type="scientific">Gellertiella hungarica</name>
    <dbReference type="NCBI Taxonomy" id="1572859"/>
    <lineage>
        <taxon>Bacteria</taxon>
        <taxon>Pseudomonadati</taxon>
        <taxon>Pseudomonadota</taxon>
        <taxon>Alphaproteobacteria</taxon>
        <taxon>Hyphomicrobiales</taxon>
        <taxon>Rhizobiaceae</taxon>
        <taxon>Gellertiella</taxon>
    </lineage>
</organism>
<comment type="caution">
    <text evidence="2">The sequence shown here is derived from an EMBL/GenBank/DDBJ whole genome shotgun (WGS) entry which is preliminary data.</text>
</comment>
<evidence type="ECO:0000313" key="3">
    <source>
        <dbReference type="Proteomes" id="UP000528286"/>
    </source>
</evidence>
<keyword evidence="1" id="KW-0472">Membrane</keyword>
<name>A0A7W6J6V2_9HYPH</name>